<keyword evidence="1" id="KW-0732">Signal</keyword>
<accession>A0ABY9KDP7</accession>
<proteinExistence type="predicted"/>
<name>A0ABY9KDP7_9HYPH</name>
<dbReference type="EMBL" id="CP132315">
    <property type="protein sequence ID" value="WLS06423.1"/>
    <property type="molecule type" value="Genomic_DNA"/>
</dbReference>
<dbReference type="Proteomes" id="UP001225788">
    <property type="component" value="Plasmid unnamed1"/>
</dbReference>
<protein>
    <recommendedName>
        <fullName evidence="4">Type IV secretion system protein VirB7</fullName>
    </recommendedName>
</protein>
<reference evidence="2 3" key="1">
    <citation type="submission" date="2023-08" db="EMBL/GenBank/DDBJ databases">
        <title>Pathogen: clinical or host-associated sample.</title>
        <authorList>
            <person name="Hergert J."/>
            <person name="Casey R."/>
            <person name="Wagner J."/>
            <person name="Young E.L."/>
            <person name="Oakeson K.F."/>
        </authorList>
    </citation>
    <scope>NUCLEOTIDE SEQUENCE [LARGE SCALE GENOMIC DNA]</scope>
    <source>
        <strain evidence="2 3">UPHL-collab-2</strain>
        <plasmid evidence="2 3">unnamed1</plasmid>
    </source>
</reference>
<evidence type="ECO:0000313" key="3">
    <source>
        <dbReference type="Proteomes" id="UP001225788"/>
    </source>
</evidence>
<sequence length="88" mass="9750">MIRLSLLLAMATVFGSCASLTDPLPRCDGYSRRPLNRSMWEWEGYRSLQSSHSETRSSTSIMPYTAERQGLEPFAHLDVDGSHGACVG</sequence>
<geneLocation type="plasmid" evidence="2 3">
    <name>unnamed1</name>
</geneLocation>
<organism evidence="2 3">
    <name type="scientific">Shinella oryzae</name>
    <dbReference type="NCBI Taxonomy" id="2871820"/>
    <lineage>
        <taxon>Bacteria</taxon>
        <taxon>Pseudomonadati</taxon>
        <taxon>Pseudomonadota</taxon>
        <taxon>Alphaproteobacteria</taxon>
        <taxon>Hyphomicrobiales</taxon>
        <taxon>Rhizobiaceae</taxon>
        <taxon>Shinella</taxon>
    </lineage>
</organism>
<gene>
    <name evidence="2" type="ORF">Q9315_22300</name>
</gene>
<evidence type="ECO:0000313" key="2">
    <source>
        <dbReference type="EMBL" id="WLS06423.1"/>
    </source>
</evidence>
<evidence type="ECO:0008006" key="4">
    <source>
        <dbReference type="Google" id="ProtNLM"/>
    </source>
</evidence>
<dbReference type="PROSITE" id="PS51257">
    <property type="entry name" value="PROKAR_LIPOPROTEIN"/>
    <property type="match status" value="1"/>
</dbReference>
<feature type="signal peptide" evidence="1">
    <location>
        <begin position="1"/>
        <end position="18"/>
    </location>
</feature>
<evidence type="ECO:0000256" key="1">
    <source>
        <dbReference type="SAM" id="SignalP"/>
    </source>
</evidence>
<keyword evidence="3" id="KW-1185">Reference proteome</keyword>
<keyword evidence="2" id="KW-0614">Plasmid</keyword>
<feature type="chain" id="PRO_5046094843" description="Type IV secretion system protein VirB7" evidence="1">
    <location>
        <begin position="19"/>
        <end position="88"/>
    </location>
</feature>